<evidence type="ECO:0000313" key="2">
    <source>
        <dbReference type="EMBL" id="CAI9928932.1"/>
    </source>
</evidence>
<gene>
    <name evidence="2" type="ORF">HINF_LOCUS16577</name>
    <name evidence="3" type="ORF">HINF_LOCUS18861</name>
    <name evidence="4" type="ORF">HINF_LOCUS56137</name>
</gene>
<dbReference type="Proteomes" id="UP001642409">
    <property type="component" value="Unassembled WGS sequence"/>
</dbReference>
<reference evidence="3 5" key="2">
    <citation type="submission" date="2024-07" db="EMBL/GenBank/DDBJ databases">
        <authorList>
            <person name="Akdeniz Z."/>
        </authorList>
    </citation>
    <scope>NUCLEOTIDE SEQUENCE [LARGE SCALE GENOMIC DNA]</scope>
</reference>
<dbReference type="GO" id="GO:0000460">
    <property type="term" value="P:maturation of 5.8S rRNA"/>
    <property type="evidence" value="ECO:0007669"/>
    <property type="project" value="TreeGrafter"/>
</dbReference>
<keyword evidence="5" id="KW-1185">Reference proteome</keyword>
<dbReference type="GO" id="GO:0000470">
    <property type="term" value="P:maturation of LSU-rRNA"/>
    <property type="evidence" value="ECO:0007669"/>
    <property type="project" value="TreeGrafter"/>
</dbReference>
<dbReference type="GO" id="GO:0030687">
    <property type="term" value="C:preribosome, large subunit precursor"/>
    <property type="evidence" value="ECO:0007669"/>
    <property type="project" value="TreeGrafter"/>
</dbReference>
<dbReference type="EMBL" id="CAXDID020000301">
    <property type="protein sequence ID" value="CAL6073511.1"/>
    <property type="molecule type" value="Genomic_DNA"/>
</dbReference>
<dbReference type="PROSITE" id="PS50833">
    <property type="entry name" value="BRIX"/>
    <property type="match status" value="1"/>
</dbReference>
<dbReference type="Pfam" id="PF04427">
    <property type="entry name" value="Brix"/>
    <property type="match status" value="1"/>
</dbReference>
<evidence type="ECO:0000259" key="1">
    <source>
        <dbReference type="PROSITE" id="PS50833"/>
    </source>
</evidence>
<dbReference type="PANTHER" id="PTHR22734:SF3">
    <property type="entry name" value="RIBOSOME PRODUCTION FACTOR 1"/>
    <property type="match status" value="1"/>
</dbReference>
<dbReference type="GO" id="GO:0005730">
    <property type="term" value="C:nucleolus"/>
    <property type="evidence" value="ECO:0007669"/>
    <property type="project" value="TreeGrafter"/>
</dbReference>
<organism evidence="2">
    <name type="scientific">Hexamita inflata</name>
    <dbReference type="NCBI Taxonomy" id="28002"/>
    <lineage>
        <taxon>Eukaryota</taxon>
        <taxon>Metamonada</taxon>
        <taxon>Diplomonadida</taxon>
        <taxon>Hexamitidae</taxon>
        <taxon>Hexamitinae</taxon>
        <taxon>Hexamita</taxon>
    </lineage>
</organism>
<name>A0AA86TVQ0_9EUKA</name>
<dbReference type="InterPro" id="IPR044281">
    <property type="entry name" value="IMP4/RPF1"/>
</dbReference>
<proteinExistence type="predicted"/>
<comment type="caution">
    <text evidence="2">The sequence shown here is derived from an EMBL/GenBank/DDBJ whole genome shotgun (WGS) entry which is preliminary data.</text>
</comment>
<reference evidence="2" key="1">
    <citation type="submission" date="2023-06" db="EMBL/GenBank/DDBJ databases">
        <authorList>
            <person name="Kurt Z."/>
        </authorList>
    </citation>
    <scope>NUCLEOTIDE SEQUENCE</scope>
</reference>
<accession>A0AA86TVQ0</accession>
<dbReference type="Gene3D" id="3.40.50.10480">
    <property type="entry name" value="Probable brix-domain ribosomal biogenesis protein"/>
    <property type="match status" value="1"/>
</dbReference>
<protein>
    <submittedName>
        <fullName evidence="2">Putative</fullName>
    </submittedName>
</protein>
<evidence type="ECO:0000313" key="3">
    <source>
        <dbReference type="EMBL" id="CAL6004397.1"/>
    </source>
</evidence>
<dbReference type="EMBL" id="CATOUU010000424">
    <property type="protein sequence ID" value="CAI9928932.1"/>
    <property type="molecule type" value="Genomic_DNA"/>
</dbReference>
<feature type="domain" description="Brix" evidence="1">
    <location>
        <begin position="131"/>
        <end position="320"/>
    </location>
</feature>
<dbReference type="InterPro" id="IPR007109">
    <property type="entry name" value="Brix"/>
</dbReference>
<dbReference type="GO" id="GO:0042134">
    <property type="term" value="F:rRNA primary transcript binding"/>
    <property type="evidence" value="ECO:0007669"/>
    <property type="project" value="InterPro"/>
</dbReference>
<evidence type="ECO:0000313" key="4">
    <source>
        <dbReference type="EMBL" id="CAL6073511.1"/>
    </source>
</evidence>
<sequence length="344" mass="39979">MSRKHGDPRKRKVTRIVATSKKVVKHIEQKTIDAVQEKIDKLNAVANTSRVMKHKINNAEARVAKRTLRKMIIQKEKQDGHFVPQEYNTIEKMRVPDATMAAHELDHVQEELVHAETNDELKAYFTQDVDPKIMLTTSYNSSIRTCQFAADIAKIFGGVVVYEERLHREENVRDLAISLIDQGYTSLIVVQENDHNPANLMLIALPYGPTAYFRLTNVFTRAELTGCVKPLEDAPPEVIMTNFKTRHGRRVGRLLQQCLSKKELLKARQVVTFHNQRDFIFFRAYRYIFDEVDGKAKVRMSEIGPEFTLKLRWIQVGIYNPQYEEYEFVQPPHEEATNRTLFFM</sequence>
<evidence type="ECO:0000313" key="5">
    <source>
        <dbReference type="Proteomes" id="UP001642409"/>
    </source>
</evidence>
<dbReference type="SUPFAM" id="SSF52954">
    <property type="entry name" value="Class II aaRS ABD-related"/>
    <property type="match status" value="1"/>
</dbReference>
<dbReference type="EMBL" id="CAXDID020000049">
    <property type="protein sequence ID" value="CAL6004397.1"/>
    <property type="molecule type" value="Genomic_DNA"/>
</dbReference>
<dbReference type="SMART" id="SM00879">
    <property type="entry name" value="Brix"/>
    <property type="match status" value="1"/>
</dbReference>
<dbReference type="PANTHER" id="PTHR22734">
    <property type="entry name" value="U3 SMALL NUCLEOLAR RIBONUCLEOPROTEIN PROTEIN IMP4"/>
    <property type="match status" value="1"/>
</dbReference>
<dbReference type="AlphaFoldDB" id="A0AA86TVQ0"/>